<evidence type="ECO:0000313" key="2">
    <source>
        <dbReference type="Proteomes" id="UP000271098"/>
    </source>
</evidence>
<dbReference type="Gene3D" id="3.80.10.10">
    <property type="entry name" value="Ribonuclease Inhibitor"/>
    <property type="match status" value="1"/>
</dbReference>
<dbReference type="Proteomes" id="UP000271098">
    <property type="component" value="Unassembled WGS sequence"/>
</dbReference>
<protein>
    <submittedName>
        <fullName evidence="3">Ubiquitin-like domain-containing protein</fullName>
    </submittedName>
</protein>
<dbReference type="WBParaSite" id="GPUH_0000326301-mRNA-1">
    <property type="protein sequence ID" value="GPUH_0000326301-mRNA-1"/>
    <property type="gene ID" value="GPUH_0000326301"/>
</dbReference>
<dbReference type="AlphaFoldDB" id="A0A183D3G7"/>
<dbReference type="SUPFAM" id="SSF52058">
    <property type="entry name" value="L domain-like"/>
    <property type="match status" value="1"/>
</dbReference>
<evidence type="ECO:0000313" key="1">
    <source>
        <dbReference type="EMBL" id="VDK38725.1"/>
    </source>
</evidence>
<organism evidence="3">
    <name type="scientific">Gongylonema pulchrum</name>
    <dbReference type="NCBI Taxonomy" id="637853"/>
    <lineage>
        <taxon>Eukaryota</taxon>
        <taxon>Metazoa</taxon>
        <taxon>Ecdysozoa</taxon>
        <taxon>Nematoda</taxon>
        <taxon>Chromadorea</taxon>
        <taxon>Rhabditida</taxon>
        <taxon>Spirurina</taxon>
        <taxon>Spiruromorpha</taxon>
        <taxon>Spiruroidea</taxon>
        <taxon>Gongylonematidae</taxon>
        <taxon>Gongylonema</taxon>
    </lineage>
</organism>
<dbReference type="OrthoDB" id="5855206at2759"/>
<reference evidence="3" key="1">
    <citation type="submission" date="2016-06" db="UniProtKB">
        <authorList>
            <consortium name="WormBaseParasite"/>
        </authorList>
    </citation>
    <scope>IDENTIFICATION</scope>
</reference>
<proteinExistence type="predicted"/>
<dbReference type="EMBL" id="UYRT01005446">
    <property type="protein sequence ID" value="VDK38725.1"/>
    <property type="molecule type" value="Genomic_DNA"/>
</dbReference>
<evidence type="ECO:0000313" key="3">
    <source>
        <dbReference type="WBParaSite" id="GPUH_0000326301-mRNA-1"/>
    </source>
</evidence>
<gene>
    <name evidence="1" type="ORF">GPUH_LOCUS3258</name>
</gene>
<reference evidence="1 2" key="2">
    <citation type="submission" date="2018-11" db="EMBL/GenBank/DDBJ databases">
        <authorList>
            <consortium name="Pathogen Informatics"/>
        </authorList>
    </citation>
    <scope>NUCLEOTIDE SEQUENCE [LARGE SCALE GENOMIC DNA]</scope>
</reference>
<dbReference type="InterPro" id="IPR029071">
    <property type="entry name" value="Ubiquitin-like_domsf"/>
</dbReference>
<keyword evidence="2" id="KW-1185">Reference proteome</keyword>
<sequence length="282" mass="32477">MSIPLAANLKILKLNGTNVTMSIVRNLLAKTPELKELHLTDNASVISLRKMFPNVKSFFMSENPIRSTVIELNADSKNYLNGIRMLCLNRCLIDDWSSIECLANICTLEDLRLASIPLWNTLKEDEYFHLAVARIPQLKFFNGSLISEDQRHQSEVFFIRYYVDCETKPKVFARLVERHGLVGVGENRVNYDMTPKRHALVVVKCEETGYSDSVKIRLAQTVMELMQVFEKLTSISAERMRLFHIPASSHFPTELRLRNQNLHSMRIDDGDQFLVRVGKYLL</sequence>
<name>A0A183D3G7_9BILA</name>
<dbReference type="InterPro" id="IPR032675">
    <property type="entry name" value="LRR_dom_sf"/>
</dbReference>
<dbReference type="SUPFAM" id="SSF54236">
    <property type="entry name" value="Ubiquitin-like"/>
    <property type="match status" value="1"/>
</dbReference>
<accession>A0A183D3G7</accession>